<gene>
    <name evidence="2" type="ORF">CLIB1423_25S00100</name>
</gene>
<dbReference type="EMBL" id="CAKXYY010000025">
    <property type="protein sequence ID" value="CAH2355340.1"/>
    <property type="molecule type" value="Genomic_DNA"/>
</dbReference>
<keyword evidence="3" id="KW-1185">Reference proteome</keyword>
<dbReference type="PROSITE" id="PS50280">
    <property type="entry name" value="SET"/>
    <property type="match status" value="1"/>
</dbReference>
<accession>A0A9P0QTG7</accession>
<dbReference type="GO" id="GO:0016279">
    <property type="term" value="F:protein-lysine N-methyltransferase activity"/>
    <property type="evidence" value="ECO:0007669"/>
    <property type="project" value="TreeGrafter"/>
</dbReference>
<evidence type="ECO:0000259" key="1">
    <source>
        <dbReference type="PROSITE" id="PS50280"/>
    </source>
</evidence>
<dbReference type="InterPro" id="IPR001214">
    <property type="entry name" value="SET_dom"/>
</dbReference>
<proteinExistence type="predicted"/>
<sequence length="543" mass="61963">MLIDPGCKIPGVYDNETFSQWLLKDGRVKYRNVVVRESKLGGIGLFYTSTNTNSDTSVEKVDRELLRLKLKYDYNELLGDLSQLKPENSAIVKNVLSTVRPSTETAILQCYFVAFKICIDLAGASAKEDEKLAEFIPYVDILCNTHVDELVMEEGENGTSRFLSSVAARQSSQLKRYTDLNSELGKLLKKEDSAIIKLQAFKQIEAAVRSRVLEIPYEDRASSAEAIIESEGKEDDYYTNVTLVPLLDFVNHSSELEKNAYFDVDKETGDILLKLKEGVQISEGTEITICYSPTQNIQAMVKTYGFIPTLAEKGAVQLFELILPPTFLNPYLQRFNNDENTDFATILKWLQIFPLVQLVLINGKVYINYFSNLLPLALVKGFEYDPSWQTEIFGENEKYNEITDSEERKGIVDIIKLQENEYDTVIGIDQKAVKLDGEYPTVENILEIKHMENEEDFANLQTECTKMIYEYCKAEILQRTSDFLKETKLGDSSSTLLRSYTQKEIEVLSQLVKEYEAGDDLILPEEIAEEDWELDRTGPKFYF</sequence>
<feature type="domain" description="SET" evidence="1">
    <location>
        <begin position="31"/>
        <end position="292"/>
    </location>
</feature>
<comment type="caution">
    <text evidence="2">The sequence shown here is derived from an EMBL/GenBank/DDBJ whole genome shotgun (WGS) entry which is preliminary data.</text>
</comment>
<dbReference type="InterPro" id="IPR046341">
    <property type="entry name" value="SET_dom_sf"/>
</dbReference>
<dbReference type="Proteomes" id="UP000837801">
    <property type="component" value="Unassembled WGS sequence"/>
</dbReference>
<dbReference type="InterPro" id="IPR050600">
    <property type="entry name" value="SETD3_SETD6_MTase"/>
</dbReference>
<dbReference type="SUPFAM" id="SSF82199">
    <property type="entry name" value="SET domain"/>
    <property type="match status" value="1"/>
</dbReference>
<dbReference type="AlphaFoldDB" id="A0A9P0QTG7"/>
<dbReference type="OrthoDB" id="441812at2759"/>
<reference evidence="2" key="1">
    <citation type="submission" date="2022-03" db="EMBL/GenBank/DDBJ databases">
        <authorList>
            <person name="Legras J.-L."/>
            <person name="Devillers H."/>
            <person name="Grondin C."/>
        </authorList>
    </citation>
    <scope>NUCLEOTIDE SEQUENCE</scope>
    <source>
        <strain evidence="2">CLIB 1423</strain>
    </source>
</reference>
<dbReference type="Gene3D" id="3.90.1410.10">
    <property type="entry name" value="set domain protein methyltransferase, domain 1"/>
    <property type="match status" value="1"/>
</dbReference>
<name>A0A9P0QTG7_9ASCO</name>
<protein>
    <recommendedName>
        <fullName evidence="1">SET domain-containing protein</fullName>
    </recommendedName>
</protein>
<dbReference type="CDD" id="cd10527">
    <property type="entry name" value="SET_LSMT"/>
    <property type="match status" value="1"/>
</dbReference>
<evidence type="ECO:0000313" key="3">
    <source>
        <dbReference type="Proteomes" id="UP000837801"/>
    </source>
</evidence>
<dbReference type="PANTHER" id="PTHR13271">
    <property type="entry name" value="UNCHARACTERIZED PUTATIVE METHYLTRANSFERASE"/>
    <property type="match status" value="1"/>
</dbReference>
<evidence type="ECO:0000313" key="2">
    <source>
        <dbReference type="EMBL" id="CAH2355340.1"/>
    </source>
</evidence>
<organism evidence="2 3">
    <name type="scientific">[Candida] railenensis</name>
    <dbReference type="NCBI Taxonomy" id="45579"/>
    <lineage>
        <taxon>Eukaryota</taxon>
        <taxon>Fungi</taxon>
        <taxon>Dikarya</taxon>
        <taxon>Ascomycota</taxon>
        <taxon>Saccharomycotina</taxon>
        <taxon>Pichiomycetes</taxon>
        <taxon>Debaryomycetaceae</taxon>
        <taxon>Kurtzmaniella</taxon>
    </lineage>
</organism>